<feature type="compositionally biased region" description="Basic and acidic residues" evidence="1">
    <location>
        <begin position="1019"/>
        <end position="1029"/>
    </location>
</feature>
<feature type="region of interest" description="Disordered" evidence="1">
    <location>
        <begin position="1181"/>
        <end position="1204"/>
    </location>
</feature>
<dbReference type="SUPFAM" id="SSF56672">
    <property type="entry name" value="DNA/RNA polymerases"/>
    <property type="match status" value="1"/>
</dbReference>
<dbReference type="SMART" id="SM00487">
    <property type="entry name" value="DEXDc"/>
    <property type="match status" value="1"/>
</dbReference>
<keyword evidence="2" id="KW-0812">Transmembrane</keyword>
<dbReference type="GO" id="GO:0016787">
    <property type="term" value="F:hydrolase activity"/>
    <property type="evidence" value="ECO:0007669"/>
    <property type="project" value="InterPro"/>
</dbReference>
<feature type="compositionally biased region" description="Basic and acidic residues" evidence="1">
    <location>
        <begin position="552"/>
        <end position="569"/>
    </location>
</feature>
<evidence type="ECO:0000256" key="1">
    <source>
        <dbReference type="SAM" id="MobiDB-lite"/>
    </source>
</evidence>
<evidence type="ECO:0000256" key="2">
    <source>
        <dbReference type="SAM" id="Phobius"/>
    </source>
</evidence>
<dbReference type="InterPro" id="IPR027417">
    <property type="entry name" value="P-loop_NTPase"/>
</dbReference>
<protein>
    <submittedName>
        <fullName evidence="4">Polyprotein</fullName>
    </submittedName>
</protein>
<dbReference type="SUPFAM" id="SSF52540">
    <property type="entry name" value="P-loop containing nucleoside triphosphate hydrolases"/>
    <property type="match status" value="1"/>
</dbReference>
<reference evidence="4" key="1">
    <citation type="submission" date="2020-05" db="EMBL/GenBank/DDBJ databases">
        <title>Diverged and active partitiviruses in Lichen.</title>
        <authorList>
            <person name="Urayama S."/>
            <person name="Doi N."/>
            <person name="Kondo F."/>
            <person name="Chiba Y."/>
            <person name="Takaki Y."/>
            <person name="Hirai M."/>
            <person name="Minegishi Y."/>
            <person name="Hagiwara D."/>
            <person name="Nunoura T."/>
        </authorList>
    </citation>
    <scope>NUCLEOTIDE SEQUENCE</scope>
</reference>
<feature type="transmembrane region" description="Helical" evidence="2">
    <location>
        <begin position="2128"/>
        <end position="2151"/>
    </location>
</feature>
<dbReference type="InterPro" id="IPR014001">
    <property type="entry name" value="Helicase_ATP-bd"/>
</dbReference>
<dbReference type="Gene3D" id="3.40.50.300">
    <property type="entry name" value="P-loop containing nucleotide triphosphate hydrolases"/>
    <property type="match status" value="2"/>
</dbReference>
<dbReference type="InterPro" id="IPR021912">
    <property type="entry name" value="DUF3525"/>
</dbReference>
<feature type="transmembrane region" description="Helical" evidence="2">
    <location>
        <begin position="3325"/>
        <end position="3346"/>
    </location>
</feature>
<keyword evidence="2" id="KW-0472">Membrane</keyword>
<keyword evidence="2" id="KW-1133">Transmembrane helix</keyword>
<organism evidence="4">
    <name type="scientific">viral metagenome</name>
    <dbReference type="NCBI Taxonomy" id="1070528"/>
    <lineage>
        <taxon>unclassified sequences</taxon>
        <taxon>metagenomes</taxon>
        <taxon>organismal metagenomes</taxon>
    </lineage>
</organism>
<feature type="region of interest" description="Disordered" evidence="1">
    <location>
        <begin position="606"/>
        <end position="626"/>
    </location>
</feature>
<feature type="transmembrane region" description="Helical" evidence="2">
    <location>
        <begin position="1952"/>
        <end position="1969"/>
    </location>
</feature>
<dbReference type="EMBL" id="BLWB01000001">
    <property type="protein sequence ID" value="GFM95111.1"/>
    <property type="molecule type" value="Genomic_RNA"/>
</dbReference>
<feature type="region of interest" description="Disordered" evidence="1">
    <location>
        <begin position="1007"/>
        <end position="1029"/>
    </location>
</feature>
<dbReference type="Pfam" id="PF12039">
    <property type="entry name" value="DUF3525"/>
    <property type="match status" value="2"/>
</dbReference>
<dbReference type="PROSITE" id="PS51192">
    <property type="entry name" value="HELICASE_ATP_BIND_1"/>
    <property type="match status" value="1"/>
</dbReference>
<dbReference type="Pfam" id="PF04851">
    <property type="entry name" value="ResIII"/>
    <property type="match status" value="1"/>
</dbReference>
<sequence>MYQSKSDAGRDQGGWQTTRKQKPAGSRGIKSRSAILEGRAPGCTLKMSCKCSTCRPVKFCPCGIELSHRGSGFGTCARCRFTEHARSSGIVCDACGVEGQGKKRFGGSFRLCDGCWSSFEDECVASGHFKEWQKRMKCEHFVQDASWFRSGSAQPVVEVVASPDPEPVEGSFASFADPALECPELEFGDDSSSAEDDSEEVSALLLAEALEAPSSAEWEECEELLASLRAAPAVDLHTGVSFTCDGGASPVTLEERLHFLSLVEGLKTTQPVHVAPKQQSLVERQDSCGCKKVLGNILLCRPHQDEFNVWELGRKLDTLESLVATRDSFVRPPARSFAERFESRRQSWLWLFERGKRRLAERREARLAAATVKPKEPVGSLVPHVFGRSVRLPGAPWRCPRARSSIDPPLRRQYDFWGVKISQLKQRKALEAKLARHFAHRLRVKGERPEYVNPLQVKMQYIELFGSLSSRHVECFNAWWRRNRLCPTNGLRVTTSGKFDVVNDITVSGLHFPSGAHCGRRSRQSVKGKEKIGATREFDLYSDGAKLYKKDYYLDRPRPRPNDKVEHRARQFPSAQTVVSDSGKEEVSDSSSEWSMNSALEWVKKESVREPPTVEESPLPEAKTGNMERFDAQIPLSPFPRSALPLDTSGALERLSSEAERRSPEAVFRERVSSFSSSVESATAANQTILDSIPGTTKGSKFKCNDIARVLRKHIQNSPATIEEIDRTKVFGYAMWFKGRYGCPTTHTTEIDFNRVTKKISVSGLKQGSEPIVGLWWLIDGVRYYHCGLDATDDEIQPKSTNSSFRRLSREVERLSDELVKSRFEISVLSLALSEKSSAPKENVVKYRQPFTAQTYVVSVPGVQWHIGYRVRVAVNNHHIFVRGTDFRRWDDRNPGTLISNQQFDRFWDVPEGLRLTRQGLAKVYMRKAGPKDQYWRHQIAKSMGVKHLEAHRYFTSFKMDINRPDMEPDTESDCIPDVREDKVTVEYIPVYPLSSVNGPASTSAETFESISLQSPEAETNKGKAKEGPVEEQLFEPAPVDTGLKIKIPAGTQEHFNGSEWLTRLGNEGKSNRSWFRSRYPTDWQYRVSRDALNMMNVDMSKEPGYYSKQFQEKLLIDNPGKNYLLPTTNERASAPPSTQTPTSGKMGQFSFDGISAMANKLRKTTTIVKDRAVHGKVVDIPPKTHTNARDSTQADIEENPGPFGLRESFPDPGRCSFDISLIPDASQIEHKPGQRNDAVVNGREIVGLRHKSQSYGLRSVMNPMCHGLPADTFEKLCGVHTNNLVKECFNNARLSALAWLRKFNIESFMVTAHCEDLATSIPVLDLRTGPHFYANEISEKKLEVFMPLSGMSLRGLRTAFLALPSGFSIFLANGRKADWEALKVEPLESQIPLPKARSGYMDPVYGGCAWYPSGFLEPMELRAIINGSTVYGIDELILARKPLNVVLVKPSFGFRPYVCCATGQNFPCNTTYYNQAYDRIGHLSRFSLDTIGSVADQWYSGRKPCRPTGNGQRKRPVAELWADAIYRAERRVAEKWKAGEFPNMVPAMEGEDDWLANGTHPPTDEGWCFATGMPVAIGPFKTVTGIELTGCECCFRSYQTNYRVWYFIVNVFWYYYSFFFPEFTEDQELATFSDAEYPDDFEDWDDGKQMLCIPTLGTHGDHAPLRYYVNLASHYGVRTHNYQVHVATTAELEGLKRGEMWQLLPGFANLHHVGLLGYRSVFGPHTDIIGQGSTYSLAPPPDYIHPLKYIQNPDQTPWYNYIGAWSAELLYKCFRPTWQIGALRGCDLPRSTHGHRLLKKVENTGKFEVGWLSGSASEEVIPRNIRDTVPRIPNGDHNQLMADYKNIYMHGGAGTVQTAIACGANPIVCDTGLDRNYKRPLTAKDFHQHNVGAFMGWLLNQGFKLQAPFEVQLLWRLQYAWKRKYPLLVETALTAVKCYAIFHFLLENVTVIVLLVLSIPVLLWRLAITDQTKKAGQMTIGFLWSFPLFIVTGPTLVPIFFILFFRRFWDPLLQDLNNLYHNNTSLVYEPVDNEKWKFPFPFGHWMLHDNQTGENFEGVFTTSEYTIGGDFSFRVSRRPLKAGARSFPAPFNVGDARHYTKHSATKPYGAVHNCASMVTEVLSHRSLIWYIFMSIVTFLISLALAPPALLKRVLSRLRPGTRIEEQAWYRSLGFAAGDNGIPLTHPQENMDHKVEQIKTATDNDSFRALIDEINNIRQIAEAVSFGDDESRQEAAERTLDKTLNEIKIPENVMVELGPIPPYKLTTLAQAIDQMHHALSFMSRNELINTFVAWLRGIGDNISQFIEPIYQFLAWALRTAYAHSRAVFRTLFKSVSAFIDAVWGENKSQRVKTVWGLTGIARPSVLSAKARLAASIENAEFTGRHDFERDYGELVAIDKAVGRKCHAKGVNNIGGPQRRKVGWSKPVMSTKEASLLGFKEGEFENPDDIEARALSYLKEGISQGADGVFYGALNPDRIARSIDRYEPRYPLLTSEEKAFAADVAEAMADHNPEVFKNADIMPLQGVHKYIKTKYSPGAPFINDKSFKSRQAMFDAGFDRVLQENAHHNLKAGTYKPQFYHAFVKSQVIPIEKVLPFDEGGSMKDLRTVVSQDLGSYYIDQVVQIERNKRITWDTYGAGIGMPLNQTMEGIYKEIVQARKEKGGRYIIADATAYDSNCKPFLFEVAAKLGEIGFKDHESGNGKAIASVLRAKYDAMQNAWIFGITEPEYDSLTIGAYDHDTRKHIEAMDNKNLVPLAQLIDFKVFDKMNHHEQVKYVQNLETMPGKTLITWHRDLVPRRSHWMGAFEFGDARNAATKFQQSQKFVYDHENHMSMEEDIVAIANSSYGKLSNVHFKNRGGGTGQSATSWDNTATFKAAIIAAWSKTTGQPPASFYEYNKLYNTSDDTIWHSGGLHGLNTVRDIDKFQAACQEYGVLLTIDSTKDISQVEYLSKFVRTPTAEDSSTLKAWRSSKIKTLIETGKIKSSDQGEIDKYNNPQFLVIQDPAAILLRRSGFRYYQGSLSRYRYTSVERGCGHAQVCAFSPALYQKFAVEWIEDVNKLLAEHNIQQQYTLTRDKHGFAQVMQNNPRWKQQSFSPRQLAFLSWLKGNMYPSYMKVINVHMAVREKDPEAHEKFLKKLNRGWRGWNEILREGVDALFDITDAIPDAWSKKFQPGVSMLYAEVPFYSHNKYVESFVYTKCLEEKTVEELTFQDFNRGIQESPYGTICDPYHFWELVQDKQYQDELLQRDPRIYQGMVALITICYALTTPVEFLITGMPLIGIVYKLFLWSFVGLNKVYGIANTLYWHSTGKSSREISRVMPRDPYMWSKRVCCFIVDFIPMWTAYILLPVLAILDLFPEALELVGKIWAKGTVTKQIESKNDKASNPWTRYAAQYISEVRKSPTKRAYIAAKTATGKSTWFTAALWAERAHSKVGKIWLVEPRKILRDQWEIPFDIKSQKLMGGVRRDVHADIYILTYGHFQSRIHEVDESTDLVLFDEFHEEQGEMILGISTYKGPIMLLSATPIEMPELEGTPLLEPDIQQRFKTKVHLLPEQSAADLVLQAEARYPELMDRALVIVPTLKQVTTTIEGLNYLGYKATELSSRQREVPETGMIVATPYVQTGLDIKPPPSILIDTGKDNVIDRGLHVNPLPYTDPDVDKQRSGRVSRLKDGVVIKCGKAGTGKKPVSYPSGNLFMHEAVSRYFKVPALTPISGANMIQLPFMSCNKNVLNTKQIRKSVTAIHALTLSGVRSGDIQKFYTLTLRGKRLGEDYWWYDSIINHETWKTVNLLDWKTAMYHLHRRNAVEYGIAGQRTWTLPVYPVMGQWVHDPEGKLSVEVDNDNTDSYSSTFKQEGRLRNQLDALTKVKAAANDVVNSFFNQTDLRPDAIGSKVLSMLQTV</sequence>
<feature type="domain" description="Helicase ATP-binding" evidence="3">
    <location>
        <begin position="3396"/>
        <end position="3541"/>
    </location>
</feature>
<dbReference type="GO" id="GO:0003677">
    <property type="term" value="F:DNA binding"/>
    <property type="evidence" value="ECO:0007669"/>
    <property type="project" value="InterPro"/>
</dbReference>
<evidence type="ECO:0000313" key="4">
    <source>
        <dbReference type="EMBL" id="GFM95111.1"/>
    </source>
</evidence>
<proteinExistence type="predicted"/>
<feature type="region of interest" description="Disordered" evidence="1">
    <location>
        <begin position="552"/>
        <end position="593"/>
    </location>
</feature>
<comment type="caution">
    <text evidence="4">The sequence shown here is derived from an EMBL/GenBank/DDBJ whole genome shotgun (WGS) entry which is preliminary data.</text>
</comment>
<accession>A0A6L2ZL13</accession>
<dbReference type="InterPro" id="IPR043502">
    <property type="entry name" value="DNA/RNA_pol_sf"/>
</dbReference>
<feature type="compositionally biased region" description="Polar residues" evidence="1">
    <location>
        <begin position="1007"/>
        <end position="1018"/>
    </location>
</feature>
<evidence type="ECO:0000259" key="3">
    <source>
        <dbReference type="PROSITE" id="PS51192"/>
    </source>
</evidence>
<dbReference type="GO" id="GO:0005524">
    <property type="term" value="F:ATP binding"/>
    <property type="evidence" value="ECO:0007669"/>
    <property type="project" value="InterPro"/>
</dbReference>
<dbReference type="InterPro" id="IPR006935">
    <property type="entry name" value="Helicase/UvrB_N"/>
</dbReference>
<feature type="transmembrane region" description="Helical" evidence="2">
    <location>
        <begin position="1981"/>
        <end position="2006"/>
    </location>
</feature>
<gene>
    <name evidence="4" type="ORF">MMARV_C001P1</name>
</gene>
<name>A0A6L2ZL13_9ZZZZ</name>
<feature type="region of interest" description="Disordered" evidence="1">
    <location>
        <begin position="1"/>
        <end position="31"/>
    </location>
</feature>